<dbReference type="OrthoDB" id="8638122at2"/>
<dbReference type="EMBL" id="FOZW01000014">
    <property type="protein sequence ID" value="SFT20493.1"/>
    <property type="molecule type" value="Genomic_DNA"/>
</dbReference>
<dbReference type="GO" id="GO:0003677">
    <property type="term" value="F:DNA binding"/>
    <property type="evidence" value="ECO:0007669"/>
    <property type="project" value="UniProtKB-KW"/>
</dbReference>
<evidence type="ECO:0000256" key="3">
    <source>
        <dbReference type="ARBA" id="ARBA00023163"/>
    </source>
</evidence>
<reference evidence="6" key="1">
    <citation type="submission" date="2016-10" db="EMBL/GenBank/DDBJ databases">
        <authorList>
            <person name="Varghese N."/>
            <person name="Submissions S."/>
        </authorList>
    </citation>
    <scope>NUCLEOTIDE SEQUENCE [LARGE SCALE GENOMIC DNA]</scope>
    <source>
        <strain evidence="6">DSM 26894</strain>
    </source>
</reference>
<keyword evidence="3" id="KW-0804">Transcription</keyword>
<dbReference type="SMART" id="SM00895">
    <property type="entry name" value="FCD"/>
    <property type="match status" value="1"/>
</dbReference>
<gene>
    <name evidence="5" type="ORF">SAMN04488050_114131</name>
</gene>
<dbReference type="Pfam" id="PF00392">
    <property type="entry name" value="GntR"/>
    <property type="match status" value="1"/>
</dbReference>
<keyword evidence="1" id="KW-0805">Transcription regulation</keyword>
<dbReference type="RefSeq" id="WP_092429760.1">
    <property type="nucleotide sequence ID" value="NZ_FNCL01000015.1"/>
</dbReference>
<dbReference type="Gene3D" id="1.20.120.530">
    <property type="entry name" value="GntR ligand-binding domain-like"/>
    <property type="match status" value="1"/>
</dbReference>
<dbReference type="InterPro" id="IPR000524">
    <property type="entry name" value="Tscrpt_reg_HTH_GntR"/>
</dbReference>
<evidence type="ECO:0000259" key="4">
    <source>
        <dbReference type="PROSITE" id="PS50949"/>
    </source>
</evidence>
<name>A0A1I6W3D0_9RHOB</name>
<dbReference type="Gene3D" id="1.10.10.10">
    <property type="entry name" value="Winged helix-like DNA-binding domain superfamily/Winged helix DNA-binding domain"/>
    <property type="match status" value="1"/>
</dbReference>
<dbReference type="PANTHER" id="PTHR43537:SF5">
    <property type="entry name" value="UXU OPERON TRANSCRIPTIONAL REGULATOR"/>
    <property type="match status" value="1"/>
</dbReference>
<dbReference type="InterPro" id="IPR011711">
    <property type="entry name" value="GntR_C"/>
</dbReference>
<keyword evidence="2" id="KW-0238">DNA-binding</keyword>
<organism evidence="5 6">
    <name type="scientific">Alloyangia pacifica</name>
    <dbReference type="NCBI Taxonomy" id="311180"/>
    <lineage>
        <taxon>Bacteria</taxon>
        <taxon>Pseudomonadati</taxon>
        <taxon>Pseudomonadota</taxon>
        <taxon>Alphaproteobacteria</taxon>
        <taxon>Rhodobacterales</taxon>
        <taxon>Roseobacteraceae</taxon>
        <taxon>Alloyangia</taxon>
    </lineage>
</organism>
<dbReference type="SMART" id="SM00345">
    <property type="entry name" value="HTH_GNTR"/>
    <property type="match status" value="1"/>
</dbReference>
<dbReference type="AlphaFoldDB" id="A0A1I6W3D0"/>
<evidence type="ECO:0000313" key="5">
    <source>
        <dbReference type="EMBL" id="SFT20493.1"/>
    </source>
</evidence>
<accession>A0A1I6W3D0</accession>
<proteinExistence type="predicted"/>
<dbReference type="CDD" id="cd07377">
    <property type="entry name" value="WHTH_GntR"/>
    <property type="match status" value="1"/>
</dbReference>
<dbReference type="Pfam" id="PF07729">
    <property type="entry name" value="FCD"/>
    <property type="match status" value="1"/>
</dbReference>
<dbReference type="Proteomes" id="UP000199392">
    <property type="component" value="Unassembled WGS sequence"/>
</dbReference>
<evidence type="ECO:0000256" key="2">
    <source>
        <dbReference type="ARBA" id="ARBA00023125"/>
    </source>
</evidence>
<dbReference type="InterPro" id="IPR036390">
    <property type="entry name" value="WH_DNA-bd_sf"/>
</dbReference>
<keyword evidence="6" id="KW-1185">Reference proteome</keyword>
<sequence>MAKSPQTTSFQPLDREGLVQRVATLLSKAIVTGQLAPGARLSESVVARELGVSRAPVREAARLLENSGLVTYRANRGFFVRETSTQALNDLYELRMVIETAAAQRVLKHGLTETIDRLSAQIDVLHEVAAQGADMLTQVEADMEFHRLLCAGSGNPKFLHVFEQIAAETEFSIMVIGRLYDNPHKIAETHEPIVNAMRRGDEAATCDALRYHIGVAQKLVTRQFRDLTESSSGN</sequence>
<protein>
    <submittedName>
        <fullName evidence="5">Transcriptional regulator, GntR family</fullName>
    </submittedName>
</protein>
<dbReference type="STRING" id="311180.SAMN04488050_114131"/>
<dbReference type="PROSITE" id="PS50949">
    <property type="entry name" value="HTH_GNTR"/>
    <property type="match status" value="1"/>
</dbReference>
<feature type="domain" description="HTH gntR-type" evidence="4">
    <location>
        <begin position="16"/>
        <end position="83"/>
    </location>
</feature>
<dbReference type="PANTHER" id="PTHR43537">
    <property type="entry name" value="TRANSCRIPTIONAL REGULATOR, GNTR FAMILY"/>
    <property type="match status" value="1"/>
</dbReference>
<dbReference type="GO" id="GO:0003700">
    <property type="term" value="F:DNA-binding transcription factor activity"/>
    <property type="evidence" value="ECO:0007669"/>
    <property type="project" value="InterPro"/>
</dbReference>
<evidence type="ECO:0000313" key="6">
    <source>
        <dbReference type="Proteomes" id="UP000199392"/>
    </source>
</evidence>
<evidence type="ECO:0000256" key="1">
    <source>
        <dbReference type="ARBA" id="ARBA00023015"/>
    </source>
</evidence>
<dbReference type="InterPro" id="IPR036388">
    <property type="entry name" value="WH-like_DNA-bd_sf"/>
</dbReference>
<dbReference type="SUPFAM" id="SSF48008">
    <property type="entry name" value="GntR ligand-binding domain-like"/>
    <property type="match status" value="1"/>
</dbReference>
<dbReference type="SUPFAM" id="SSF46785">
    <property type="entry name" value="Winged helix' DNA-binding domain"/>
    <property type="match status" value="1"/>
</dbReference>
<dbReference type="InterPro" id="IPR008920">
    <property type="entry name" value="TF_FadR/GntR_C"/>
</dbReference>